<evidence type="ECO:0000259" key="1">
    <source>
        <dbReference type="Pfam" id="PF25794"/>
    </source>
</evidence>
<dbReference type="Proteomes" id="UP000618931">
    <property type="component" value="Unassembled WGS sequence"/>
</dbReference>
<dbReference type="Pfam" id="PF25794">
    <property type="entry name" value="SACS"/>
    <property type="match status" value="1"/>
</dbReference>
<dbReference type="InterPro" id="IPR036890">
    <property type="entry name" value="HATPase_C_sf"/>
</dbReference>
<dbReference type="SUPFAM" id="SSF55874">
    <property type="entry name" value="ATPase domain of HSP90 chaperone/DNA topoisomerase II/histidine kinase"/>
    <property type="match status" value="1"/>
</dbReference>
<name>A0ABS0I628_9BACT</name>
<dbReference type="RefSeq" id="WP_196293856.1">
    <property type="nucleotide sequence ID" value="NZ_JADQDM010000007.1"/>
</dbReference>
<protein>
    <recommendedName>
        <fullName evidence="1">Sacsin/Nov domain-containing protein</fullName>
    </recommendedName>
</protein>
<accession>A0ABS0I628</accession>
<dbReference type="EMBL" id="JADQDM010000007">
    <property type="protein sequence ID" value="MBF9222413.1"/>
    <property type="molecule type" value="Genomic_DNA"/>
</dbReference>
<dbReference type="InterPro" id="IPR052957">
    <property type="entry name" value="Auxin_embryo_med"/>
</dbReference>
<evidence type="ECO:0000313" key="3">
    <source>
        <dbReference type="Proteomes" id="UP000618931"/>
    </source>
</evidence>
<dbReference type="PANTHER" id="PTHR32387:SF0">
    <property type="entry name" value="PROTEIN NO VEIN"/>
    <property type="match status" value="1"/>
</dbReference>
<gene>
    <name evidence="2" type="ORF">I2H31_15015</name>
</gene>
<evidence type="ECO:0000313" key="2">
    <source>
        <dbReference type="EMBL" id="MBF9222413.1"/>
    </source>
</evidence>
<dbReference type="NCBIfam" id="NF047352">
    <property type="entry name" value="P_loop_sacsin"/>
    <property type="match status" value="1"/>
</dbReference>
<feature type="domain" description="Sacsin/Nov" evidence="1">
    <location>
        <begin position="67"/>
        <end position="121"/>
    </location>
</feature>
<keyword evidence="3" id="KW-1185">Reference proteome</keyword>
<proteinExistence type="predicted"/>
<dbReference type="Gene3D" id="3.30.565.10">
    <property type="entry name" value="Histidine kinase-like ATPase, C-terminal domain"/>
    <property type="match status" value="1"/>
</dbReference>
<comment type="caution">
    <text evidence="2">The sequence shown here is derived from an EMBL/GenBank/DDBJ whole genome shotgun (WGS) entry which is preliminary data.</text>
</comment>
<sequence length="1083" mass="123030">MKLSELVDRRQRFLDTQRENKFDFTAFLADTYADEFHYLYELVQNAEDAGATRLELELTNDCFRSRHNGRVFSVQDVDAVTGISNLDNHKKQQDSGAIGRFGIGFKSVFNITERPRIRSGQFDFSIEYLILPVIHSETENFADTLLELPLKPLLQASPGWVARLHSRLAGFEAHNLLFLRSLSEIHVAWGEGRTRTLRKTSVPVAAAPDLVADVCISADESEFQYLLFGASVAHPDFSHLSHRLMLAFSRGPEGRLVRAERSQVFVFFRTNHESYLKFLVHAPFLPTPDRGDIKEVPLNAALAAELGSLLRVVLRHFRQQNMLTVELLALLPVEPEDKAQNQWVYRHLFAAARTELASPEAYLPTNRPNRLAAADHVLLARSTELTALLANKEQLRALDNNRTHWISADLSEAKHPALYKYLKEELKVPEISAEDGVRRLLQAGLLNNATAEWMGRFYAFLQNLGALWRVGSRYEKAGFLRTEPIIRLAGTPARHVAPFDAQQQPQAFLPVEGPGAALWNERCVAPDVLANERAKTFLVSLGLKQPDVFDEIERRILPTYAGPTPPGPELHRQHMAQLVQVYTQGTEDQKLKLRNLLQKDWPKFIRAIPANIAGKATYMALPNVYLPTAELRNFFSIGQAAVYYVDEDFYNAGNHGPWRGLLDGCGIKTDRPQVWSISDFNALSSEKRDKLRVQKQGNNAYSNEINLIDYRIDGLEDFLLKGVPLIEEKSKLLWGVLGKISSINWSNGKYRWKYYSEYEATFDSSVRKLLETTPWLLGPAGVDGTRRWQTVPETVFADLPAEYEQASEGARRLATTLRWKPSNWVQVEQLLTPEQRQDLDYAKRMRELGIDVGEELRKHELAQQTKLRAEELRVEQAPEIGTQQLEIRPFQPYLAGSVGAGSRVAGGSISSESTTGVQGAYTPPSAEMRQRIGQRGEALVWAELGREWAAKEDFHLEEETETRRRYLDSGSVRYEIEWGNDAQRTSTGCDFVVRRCLPNETVFHDVHYHEVKASEDVSKTWFDISELQWQLARQLHEQQNGKSFELWLVRGVFLPHATVIRIANPVGEWQAGRLRANPVRVEL</sequence>
<reference evidence="2 3" key="1">
    <citation type="submission" date="2020-11" db="EMBL/GenBank/DDBJ databases">
        <authorList>
            <person name="Kim M.K."/>
        </authorList>
    </citation>
    <scope>NUCLEOTIDE SEQUENCE [LARGE SCALE GENOMIC DNA]</scope>
    <source>
        <strain evidence="2 3">BT662</strain>
    </source>
</reference>
<organism evidence="2 3">
    <name type="scientific">Hymenobacter ruricola</name>
    <dbReference type="NCBI Taxonomy" id="2791023"/>
    <lineage>
        <taxon>Bacteria</taxon>
        <taxon>Pseudomonadati</taxon>
        <taxon>Bacteroidota</taxon>
        <taxon>Cytophagia</taxon>
        <taxon>Cytophagales</taxon>
        <taxon>Hymenobacteraceae</taxon>
        <taxon>Hymenobacter</taxon>
    </lineage>
</organism>
<dbReference type="InterPro" id="IPR058210">
    <property type="entry name" value="SACS/Nov_dom"/>
</dbReference>
<dbReference type="PANTHER" id="PTHR32387">
    <property type="entry name" value="WU:FJ29H11"/>
    <property type="match status" value="1"/>
</dbReference>